<name>A0ABR7VJR1_VIRHA</name>
<keyword evidence="2" id="KW-1185">Reference proteome</keyword>
<dbReference type="Proteomes" id="UP000621631">
    <property type="component" value="Unassembled WGS sequence"/>
</dbReference>
<dbReference type="EMBL" id="JACWEZ010000002">
    <property type="protein sequence ID" value="MBD1222162.1"/>
    <property type="molecule type" value="Genomic_DNA"/>
</dbReference>
<gene>
    <name evidence="1" type="ORF">IC602_06035</name>
</gene>
<proteinExistence type="predicted"/>
<sequence>MLEKMESFLANEITDQEYYDGIIDFVTSCNIRSGEYECNEFVIKKMDAFNFIIFPEYIIDGKREIHSSVSISKKKLVKLITSYARKQGFVLRKNQF</sequence>
<protein>
    <submittedName>
        <fullName evidence="1">Uncharacterized protein</fullName>
    </submittedName>
</protein>
<reference evidence="1 2" key="1">
    <citation type="submission" date="2020-09" db="EMBL/GenBank/DDBJ databases">
        <title>Draft Genome Sequences of Oil-Oxidizing Bacteria Halomonas titanicae, Marinobacter lutaoensis, and Virgibacillus halodenitrificans Isolated from Highly Saline Environments.</title>
        <authorList>
            <person name="Grouzdev D.S."/>
            <person name="Sokolova D.S."/>
            <person name="Semenova E.M."/>
            <person name="Borzenkov I.A."/>
            <person name="Bidzhieva S.K."/>
            <person name="Poltaraus A.B."/>
            <person name="Nazina T.N."/>
        </authorList>
    </citation>
    <scope>NUCLEOTIDE SEQUENCE [LARGE SCALE GENOMIC DNA]</scope>
    <source>
        <strain evidence="1 2">VKM B-3472D</strain>
    </source>
</reference>
<evidence type="ECO:0000313" key="2">
    <source>
        <dbReference type="Proteomes" id="UP000621631"/>
    </source>
</evidence>
<accession>A0ABR7VJR1</accession>
<organism evidence="1 2">
    <name type="scientific">Virgibacillus halodenitrificans</name>
    <name type="common">Bacillus halodenitrificans</name>
    <dbReference type="NCBI Taxonomy" id="1482"/>
    <lineage>
        <taxon>Bacteria</taxon>
        <taxon>Bacillati</taxon>
        <taxon>Bacillota</taxon>
        <taxon>Bacilli</taxon>
        <taxon>Bacillales</taxon>
        <taxon>Bacillaceae</taxon>
        <taxon>Virgibacillus</taxon>
    </lineage>
</organism>
<comment type="caution">
    <text evidence="1">The sequence shown here is derived from an EMBL/GenBank/DDBJ whole genome shotgun (WGS) entry which is preliminary data.</text>
</comment>
<dbReference type="RefSeq" id="WP_189777543.1">
    <property type="nucleotide sequence ID" value="NZ_JACWEZ010000002.1"/>
</dbReference>
<evidence type="ECO:0000313" key="1">
    <source>
        <dbReference type="EMBL" id="MBD1222162.1"/>
    </source>
</evidence>